<name>A0A426ZTA8_ENSVE</name>
<accession>A0A426ZTA8</accession>
<sequence>MVLSLLPPQREGRAHVRGAWLESTSRPRCTARGPPSSANMIRDILVGRRLVRPVGTRGIVRFWRTRTVLPFVETESSKRRLLEWPYHFSLYKGREGLMSEVLGSGVLVDRGARLGTLLLAPKMLVGNLALAQ</sequence>
<organism evidence="1 2">
    <name type="scientific">Ensete ventricosum</name>
    <name type="common">Abyssinian banana</name>
    <name type="synonym">Musa ensete</name>
    <dbReference type="NCBI Taxonomy" id="4639"/>
    <lineage>
        <taxon>Eukaryota</taxon>
        <taxon>Viridiplantae</taxon>
        <taxon>Streptophyta</taxon>
        <taxon>Embryophyta</taxon>
        <taxon>Tracheophyta</taxon>
        <taxon>Spermatophyta</taxon>
        <taxon>Magnoliopsida</taxon>
        <taxon>Liliopsida</taxon>
        <taxon>Zingiberales</taxon>
        <taxon>Musaceae</taxon>
        <taxon>Ensete</taxon>
    </lineage>
</organism>
<evidence type="ECO:0000313" key="2">
    <source>
        <dbReference type="Proteomes" id="UP000287651"/>
    </source>
</evidence>
<reference evidence="1 2" key="1">
    <citation type="journal article" date="2014" name="Agronomy (Basel)">
        <title>A Draft Genome Sequence for Ensete ventricosum, the Drought-Tolerant Tree Against Hunger.</title>
        <authorList>
            <person name="Harrison J."/>
            <person name="Moore K.A."/>
            <person name="Paszkiewicz K."/>
            <person name="Jones T."/>
            <person name="Grant M."/>
            <person name="Ambacheew D."/>
            <person name="Muzemil S."/>
            <person name="Studholme D.J."/>
        </authorList>
    </citation>
    <scope>NUCLEOTIDE SEQUENCE [LARGE SCALE GENOMIC DNA]</scope>
</reference>
<dbReference type="AlphaFoldDB" id="A0A426ZTA8"/>
<gene>
    <name evidence="1" type="ORF">B296_00004265</name>
</gene>
<dbReference type="EMBL" id="AMZH03005155">
    <property type="protein sequence ID" value="RRT67125.1"/>
    <property type="molecule type" value="Genomic_DNA"/>
</dbReference>
<protein>
    <submittedName>
        <fullName evidence="1">Uncharacterized protein</fullName>
    </submittedName>
</protein>
<comment type="caution">
    <text evidence="1">The sequence shown here is derived from an EMBL/GenBank/DDBJ whole genome shotgun (WGS) entry which is preliminary data.</text>
</comment>
<proteinExistence type="predicted"/>
<evidence type="ECO:0000313" key="1">
    <source>
        <dbReference type="EMBL" id="RRT67125.1"/>
    </source>
</evidence>
<dbReference type="Proteomes" id="UP000287651">
    <property type="component" value="Unassembled WGS sequence"/>
</dbReference>